<dbReference type="Gene3D" id="1.10.533.10">
    <property type="entry name" value="Death Domain, Fas"/>
    <property type="match status" value="1"/>
</dbReference>
<accession>A0A6J8A5A7</accession>
<dbReference type="OrthoDB" id="6099215at2759"/>
<evidence type="ECO:0000256" key="2">
    <source>
        <dbReference type="SAM" id="MobiDB-lite"/>
    </source>
</evidence>
<protein>
    <submittedName>
        <fullName evidence="3">Uncharacterized protein</fullName>
    </submittedName>
</protein>
<organism evidence="3 4">
    <name type="scientific">Mytilus coruscus</name>
    <name type="common">Sea mussel</name>
    <dbReference type="NCBI Taxonomy" id="42192"/>
    <lineage>
        <taxon>Eukaryota</taxon>
        <taxon>Metazoa</taxon>
        <taxon>Spiralia</taxon>
        <taxon>Lophotrochozoa</taxon>
        <taxon>Mollusca</taxon>
        <taxon>Bivalvia</taxon>
        <taxon>Autobranchia</taxon>
        <taxon>Pteriomorphia</taxon>
        <taxon>Mytilida</taxon>
        <taxon>Mytiloidea</taxon>
        <taxon>Mytilidae</taxon>
        <taxon>Mytilinae</taxon>
        <taxon>Mytilus</taxon>
    </lineage>
</organism>
<keyword evidence="1" id="KW-0175">Coiled coil</keyword>
<dbReference type="Gene3D" id="1.20.5.340">
    <property type="match status" value="1"/>
</dbReference>
<feature type="region of interest" description="Disordered" evidence="2">
    <location>
        <begin position="414"/>
        <end position="433"/>
    </location>
</feature>
<sequence length="593" mass="69062">MDDIKCAILKELYGEILDDLDPMYILPCLYKILPSKVCNKIKKKKERTDRVHLFMEMALNCMTLEDIFQAFSYQGAFVFLTEKILNKLKVKIQNDKVYYAIRIGLFTRHRKELVEFRHRLKMFSLTGDQKSFDKEVNKVVSLWNNDNYRRSLPVTGRQKLADRYFFVRDAQCENIRLKYEETLKNTDVLREIEEIAKFSTNPILIDMMYLARKASAMIMADPDSHENAYKDYLEIAEQHTELVPACRETGLVFYIKYNFICLRYEKCLDKKLKQELFNIAGKAVDHFTREYEQVANDFQNIFKIKLAHLQLGIGVLGSIIEDAIITEEDINDATMSLSKLNEKQLSNRWKWGYYIAKSKILWLRRNLNDALKYAEIAYSHAVKGKFKKEVKGTEDMLNAVRSELCGSSNLTASKQSTDQQELNSQNLPQPDSTGLCDVLQGPNIRETEPLSKLPQQQSQPLNNFQLILDKINQMDRKLSKLDMLDELGARMSVLETQIDNINKPDMLDYLSAKMSALETQVNKMNKPNMLNSLSDRMTAIKSQVDNITREMTSFKQEFNKQFERFTSVERRLASLETEIEKLVVENKELKQTL</sequence>
<dbReference type="InterPro" id="IPR011029">
    <property type="entry name" value="DEATH-like_dom_sf"/>
</dbReference>
<name>A0A6J8A5A7_MYTCO</name>
<gene>
    <name evidence="3" type="ORF">MCOR_3781</name>
</gene>
<evidence type="ECO:0000313" key="4">
    <source>
        <dbReference type="Proteomes" id="UP000507470"/>
    </source>
</evidence>
<proteinExistence type="predicted"/>
<evidence type="ECO:0000256" key="1">
    <source>
        <dbReference type="SAM" id="Coils"/>
    </source>
</evidence>
<dbReference type="EMBL" id="CACVKT020000695">
    <property type="protein sequence ID" value="CAC5361802.1"/>
    <property type="molecule type" value="Genomic_DNA"/>
</dbReference>
<reference evidence="3 4" key="1">
    <citation type="submission" date="2020-06" db="EMBL/GenBank/DDBJ databases">
        <authorList>
            <person name="Li R."/>
            <person name="Bekaert M."/>
        </authorList>
    </citation>
    <scope>NUCLEOTIDE SEQUENCE [LARGE SCALE GENOMIC DNA]</scope>
    <source>
        <strain evidence="4">wild</strain>
    </source>
</reference>
<keyword evidence="4" id="KW-1185">Reference proteome</keyword>
<dbReference type="Proteomes" id="UP000507470">
    <property type="component" value="Unassembled WGS sequence"/>
</dbReference>
<evidence type="ECO:0000313" key="3">
    <source>
        <dbReference type="EMBL" id="CAC5361802.1"/>
    </source>
</evidence>
<dbReference type="AlphaFoldDB" id="A0A6J8A5A7"/>
<feature type="coiled-coil region" evidence="1">
    <location>
        <begin position="530"/>
        <end position="592"/>
    </location>
</feature>
<feature type="compositionally biased region" description="Polar residues" evidence="2">
    <location>
        <begin position="414"/>
        <end position="432"/>
    </location>
</feature>